<dbReference type="Pfam" id="PF01261">
    <property type="entry name" value="AP_endonuc_2"/>
    <property type="match status" value="1"/>
</dbReference>
<gene>
    <name evidence="2" type="ORF">METZ01_LOCUS307055</name>
</gene>
<protein>
    <recommendedName>
        <fullName evidence="1">Xylose isomerase-like TIM barrel domain-containing protein</fullName>
    </recommendedName>
</protein>
<sequence>MDKKQISLQVYSARNFKPYDNIFKFLSEQGMQNVELFEVEAFDETKDLLEKYDLTAKSSHIGFDTLKNTNEIISSLKKLNVKHAIIPCPVGKPGGKFEAIFDKNEEEWNDFGKELSSYVQVFEDHGMTLGYHNHAFEFNKLPSGKMPLECILDHNEKLKYEIDLGWVVAGNADPIFWTKKYASRIIACHIKDFSSPDKDLISHDSQCAIGDGFIDWKSVF</sequence>
<proteinExistence type="predicted"/>
<feature type="domain" description="Xylose isomerase-like TIM barrel" evidence="1">
    <location>
        <begin position="77"/>
        <end position="220"/>
    </location>
</feature>
<evidence type="ECO:0000313" key="2">
    <source>
        <dbReference type="EMBL" id="SVC54201.1"/>
    </source>
</evidence>
<reference evidence="2" key="1">
    <citation type="submission" date="2018-05" db="EMBL/GenBank/DDBJ databases">
        <authorList>
            <person name="Lanie J.A."/>
            <person name="Ng W.-L."/>
            <person name="Kazmierczak K.M."/>
            <person name="Andrzejewski T.M."/>
            <person name="Davidsen T.M."/>
            <person name="Wayne K.J."/>
            <person name="Tettelin H."/>
            <person name="Glass J.I."/>
            <person name="Rusch D."/>
            <person name="Podicherti R."/>
            <person name="Tsui H.-C.T."/>
            <person name="Winkler M.E."/>
        </authorList>
    </citation>
    <scope>NUCLEOTIDE SEQUENCE</scope>
</reference>
<feature type="non-terminal residue" evidence="2">
    <location>
        <position position="220"/>
    </location>
</feature>
<accession>A0A382N3R0</accession>
<dbReference type="PANTHER" id="PTHR12110:SF41">
    <property type="entry name" value="INOSOSE DEHYDRATASE"/>
    <property type="match status" value="1"/>
</dbReference>
<dbReference type="Gene3D" id="3.20.20.150">
    <property type="entry name" value="Divalent-metal-dependent TIM barrel enzymes"/>
    <property type="match status" value="1"/>
</dbReference>
<dbReference type="PANTHER" id="PTHR12110">
    <property type="entry name" value="HYDROXYPYRUVATE ISOMERASE"/>
    <property type="match status" value="1"/>
</dbReference>
<dbReference type="AlphaFoldDB" id="A0A382N3R0"/>
<dbReference type="InterPro" id="IPR036237">
    <property type="entry name" value="Xyl_isomerase-like_sf"/>
</dbReference>
<name>A0A382N3R0_9ZZZZ</name>
<dbReference type="InterPro" id="IPR050312">
    <property type="entry name" value="IolE/XylAMocC-like"/>
</dbReference>
<dbReference type="InterPro" id="IPR013022">
    <property type="entry name" value="Xyl_isomerase-like_TIM-brl"/>
</dbReference>
<organism evidence="2">
    <name type="scientific">marine metagenome</name>
    <dbReference type="NCBI Taxonomy" id="408172"/>
    <lineage>
        <taxon>unclassified sequences</taxon>
        <taxon>metagenomes</taxon>
        <taxon>ecological metagenomes</taxon>
    </lineage>
</organism>
<dbReference type="EMBL" id="UINC01096920">
    <property type="protein sequence ID" value="SVC54201.1"/>
    <property type="molecule type" value="Genomic_DNA"/>
</dbReference>
<dbReference type="SUPFAM" id="SSF51658">
    <property type="entry name" value="Xylose isomerase-like"/>
    <property type="match status" value="1"/>
</dbReference>
<evidence type="ECO:0000259" key="1">
    <source>
        <dbReference type="Pfam" id="PF01261"/>
    </source>
</evidence>